<evidence type="ECO:0000256" key="1">
    <source>
        <dbReference type="SAM" id="MobiDB-lite"/>
    </source>
</evidence>
<feature type="region of interest" description="Disordered" evidence="1">
    <location>
        <begin position="94"/>
        <end position="122"/>
    </location>
</feature>
<dbReference type="EMBL" id="CAXKWB010005389">
    <property type="protein sequence ID" value="CAL4078169.1"/>
    <property type="molecule type" value="Genomic_DNA"/>
</dbReference>
<organism evidence="2 3">
    <name type="scientific">Meganyctiphanes norvegica</name>
    <name type="common">Northern krill</name>
    <name type="synonym">Thysanopoda norvegica</name>
    <dbReference type="NCBI Taxonomy" id="48144"/>
    <lineage>
        <taxon>Eukaryota</taxon>
        <taxon>Metazoa</taxon>
        <taxon>Ecdysozoa</taxon>
        <taxon>Arthropoda</taxon>
        <taxon>Crustacea</taxon>
        <taxon>Multicrustacea</taxon>
        <taxon>Malacostraca</taxon>
        <taxon>Eumalacostraca</taxon>
        <taxon>Eucarida</taxon>
        <taxon>Euphausiacea</taxon>
        <taxon>Euphausiidae</taxon>
        <taxon>Meganyctiphanes</taxon>
    </lineage>
</organism>
<feature type="compositionally biased region" description="Polar residues" evidence="1">
    <location>
        <begin position="103"/>
        <end position="114"/>
    </location>
</feature>
<keyword evidence="3" id="KW-1185">Reference proteome</keyword>
<protein>
    <submittedName>
        <fullName evidence="2">Uncharacterized protein</fullName>
    </submittedName>
</protein>
<proteinExistence type="predicted"/>
<dbReference type="Proteomes" id="UP001497623">
    <property type="component" value="Unassembled WGS sequence"/>
</dbReference>
<feature type="non-terminal residue" evidence="2">
    <location>
        <position position="174"/>
    </location>
</feature>
<dbReference type="AlphaFoldDB" id="A0AAV2QAH2"/>
<name>A0AAV2QAH2_MEGNR</name>
<reference evidence="2 3" key="1">
    <citation type="submission" date="2024-05" db="EMBL/GenBank/DDBJ databases">
        <authorList>
            <person name="Wallberg A."/>
        </authorList>
    </citation>
    <scope>NUCLEOTIDE SEQUENCE [LARGE SCALE GENOMIC DNA]</scope>
</reference>
<comment type="caution">
    <text evidence="2">The sequence shown here is derived from an EMBL/GenBank/DDBJ whole genome shotgun (WGS) entry which is preliminary data.</text>
</comment>
<evidence type="ECO:0000313" key="2">
    <source>
        <dbReference type="EMBL" id="CAL4078169.1"/>
    </source>
</evidence>
<feature type="non-terminal residue" evidence="2">
    <location>
        <position position="1"/>
    </location>
</feature>
<evidence type="ECO:0000313" key="3">
    <source>
        <dbReference type="Proteomes" id="UP001497623"/>
    </source>
</evidence>
<accession>A0AAV2QAH2</accession>
<gene>
    <name evidence="2" type="ORF">MNOR_LOCUS10580</name>
</gene>
<sequence>LQPLFEQLAHLGLPLKGSGGLSGFLMKILNQIGTIILNQVRENILIASSQLVSPEELQTFQEYLKKTNPSAAMAVGVILSGNVHSEISLDKLEERSFSKRQDNQTGSQAISNNKDQSDYRHRRGISQFGYGVSDNYERDNGYEPSSGNGYSVGLTHDVGYNDNYGGIGSYDGVY</sequence>